<keyword evidence="1" id="KW-1133">Transmembrane helix</keyword>
<dbReference type="Proteomes" id="UP000276133">
    <property type="component" value="Unassembled WGS sequence"/>
</dbReference>
<gene>
    <name evidence="2" type="ORF">BpHYR1_050974</name>
</gene>
<evidence type="ECO:0000313" key="3">
    <source>
        <dbReference type="Proteomes" id="UP000276133"/>
    </source>
</evidence>
<evidence type="ECO:0000313" key="2">
    <source>
        <dbReference type="EMBL" id="RNA15982.1"/>
    </source>
</evidence>
<organism evidence="2 3">
    <name type="scientific">Brachionus plicatilis</name>
    <name type="common">Marine rotifer</name>
    <name type="synonym">Brachionus muelleri</name>
    <dbReference type="NCBI Taxonomy" id="10195"/>
    <lineage>
        <taxon>Eukaryota</taxon>
        <taxon>Metazoa</taxon>
        <taxon>Spiralia</taxon>
        <taxon>Gnathifera</taxon>
        <taxon>Rotifera</taxon>
        <taxon>Eurotatoria</taxon>
        <taxon>Monogononta</taxon>
        <taxon>Pseudotrocha</taxon>
        <taxon>Ploima</taxon>
        <taxon>Brachionidae</taxon>
        <taxon>Brachionus</taxon>
    </lineage>
</organism>
<keyword evidence="1" id="KW-0812">Transmembrane</keyword>
<reference evidence="2 3" key="1">
    <citation type="journal article" date="2018" name="Sci. Rep.">
        <title>Genomic signatures of local adaptation to the degree of environmental predictability in rotifers.</title>
        <authorList>
            <person name="Franch-Gras L."/>
            <person name="Hahn C."/>
            <person name="Garcia-Roger E.M."/>
            <person name="Carmona M.J."/>
            <person name="Serra M."/>
            <person name="Gomez A."/>
        </authorList>
    </citation>
    <scope>NUCLEOTIDE SEQUENCE [LARGE SCALE GENOMIC DNA]</scope>
    <source>
        <strain evidence="2">HYR1</strain>
    </source>
</reference>
<keyword evidence="3" id="KW-1185">Reference proteome</keyword>
<accession>A0A3M7QXC4</accession>
<proteinExistence type="predicted"/>
<dbReference type="AlphaFoldDB" id="A0A3M7QXC4"/>
<feature type="transmembrane region" description="Helical" evidence="1">
    <location>
        <begin position="46"/>
        <end position="72"/>
    </location>
</feature>
<comment type="caution">
    <text evidence="2">The sequence shown here is derived from an EMBL/GenBank/DDBJ whole genome shotgun (WGS) entry which is preliminary data.</text>
</comment>
<evidence type="ECO:0000256" key="1">
    <source>
        <dbReference type="SAM" id="Phobius"/>
    </source>
</evidence>
<protein>
    <submittedName>
        <fullName evidence="2">Uncharacterized protein</fullName>
    </submittedName>
</protein>
<dbReference type="EMBL" id="REGN01004836">
    <property type="protein sequence ID" value="RNA15982.1"/>
    <property type="molecule type" value="Genomic_DNA"/>
</dbReference>
<keyword evidence="1" id="KW-0472">Membrane</keyword>
<name>A0A3M7QXC4_BRAPC</name>
<sequence>MPRFFPIEDSASRMKEHVDHTLGCDSISSKKSKSAGTYQLSSLSDFFASITFHTVLAFSELLVTSSIVLYSFTSRATIFSILNNSAMEHFDSQSSKNSEVIDIRSSSSFTLHAMYKQATDRHST</sequence>